<protein>
    <submittedName>
        <fullName evidence="1">(wild Malaysian banana) hypothetical protein</fullName>
    </submittedName>
</protein>
<dbReference type="Proteomes" id="UP000012960">
    <property type="component" value="Unplaced"/>
</dbReference>
<dbReference type="InParanoid" id="A0A804KY60"/>
<dbReference type="EMBL" id="HG996476">
    <property type="protein sequence ID" value="CAG1854047.1"/>
    <property type="molecule type" value="Genomic_DNA"/>
</dbReference>
<sequence length="48" mass="5599">MVCLHQLNYSASLPTRKTILSEAPSRFQAMPAREFDSWNHEFCSHTFL</sequence>
<dbReference type="Gramene" id="Ma10_t19790.1">
    <property type="protein sequence ID" value="Ma10_p19790.1"/>
    <property type="gene ID" value="Ma10_g19790"/>
</dbReference>
<evidence type="ECO:0000313" key="1">
    <source>
        <dbReference type="EMBL" id="CAG1854047.1"/>
    </source>
</evidence>
<proteinExistence type="predicted"/>
<evidence type="ECO:0000313" key="2">
    <source>
        <dbReference type="EnsemblPlants" id="Ma10_p19790.1"/>
    </source>
</evidence>
<dbReference type="AlphaFoldDB" id="A0A804KY60"/>
<gene>
    <name evidence="1" type="ORF">GSMUA_322730.1</name>
</gene>
<accession>A0A804KY60</accession>
<dbReference type="EnsemblPlants" id="Ma10_t19790.1">
    <property type="protein sequence ID" value="Ma10_p19790.1"/>
    <property type="gene ID" value="Ma10_g19790"/>
</dbReference>
<reference evidence="2" key="2">
    <citation type="submission" date="2021-05" db="UniProtKB">
        <authorList>
            <consortium name="EnsemblPlants"/>
        </authorList>
    </citation>
    <scope>IDENTIFICATION</scope>
    <source>
        <strain evidence="2">subsp. malaccensis</strain>
    </source>
</reference>
<organism evidence="2 3">
    <name type="scientific">Musa acuminata subsp. malaccensis</name>
    <name type="common">Wild banana</name>
    <name type="synonym">Musa malaccensis</name>
    <dbReference type="NCBI Taxonomy" id="214687"/>
    <lineage>
        <taxon>Eukaryota</taxon>
        <taxon>Viridiplantae</taxon>
        <taxon>Streptophyta</taxon>
        <taxon>Embryophyta</taxon>
        <taxon>Tracheophyta</taxon>
        <taxon>Spermatophyta</taxon>
        <taxon>Magnoliopsida</taxon>
        <taxon>Liliopsida</taxon>
        <taxon>Zingiberales</taxon>
        <taxon>Musaceae</taxon>
        <taxon>Musa</taxon>
    </lineage>
</organism>
<name>A0A804KY60_MUSAM</name>
<evidence type="ECO:0000313" key="3">
    <source>
        <dbReference type="Proteomes" id="UP000012960"/>
    </source>
</evidence>
<reference evidence="1" key="1">
    <citation type="submission" date="2021-03" db="EMBL/GenBank/DDBJ databases">
        <authorList>
            <consortium name="Genoscope - CEA"/>
            <person name="William W."/>
        </authorList>
    </citation>
    <scope>NUCLEOTIDE SEQUENCE</scope>
    <source>
        <strain evidence="1">Doubled-haploid Pahang</strain>
    </source>
</reference>
<keyword evidence="3" id="KW-1185">Reference proteome</keyword>